<evidence type="ECO:0000256" key="1">
    <source>
        <dbReference type="ARBA" id="ARBA00001933"/>
    </source>
</evidence>
<dbReference type="PANTHER" id="PTHR11808:SF85">
    <property type="entry name" value="CYSTATHIONINE GAMMA-LYASE-RELATED"/>
    <property type="match status" value="1"/>
</dbReference>
<evidence type="ECO:0000256" key="2">
    <source>
        <dbReference type="ARBA" id="ARBA00022898"/>
    </source>
</evidence>
<dbReference type="SUPFAM" id="SSF53383">
    <property type="entry name" value="PLP-dependent transferases"/>
    <property type="match status" value="1"/>
</dbReference>
<dbReference type="GO" id="GO:0005737">
    <property type="term" value="C:cytoplasm"/>
    <property type="evidence" value="ECO:0007669"/>
    <property type="project" value="TreeGrafter"/>
</dbReference>
<protein>
    <submittedName>
        <fullName evidence="3">Cystathionine gamma-synthase</fullName>
        <ecNumber evidence="3">2.5.1.48</ecNumber>
    </submittedName>
</protein>
<dbReference type="EC" id="2.5.1.48" evidence="3"/>
<dbReference type="CDD" id="cd00614">
    <property type="entry name" value="CGS_like"/>
    <property type="match status" value="1"/>
</dbReference>
<comment type="cofactor">
    <cofactor evidence="1">
        <name>pyridoxal 5'-phosphate</name>
        <dbReference type="ChEBI" id="CHEBI:597326"/>
    </cofactor>
</comment>
<dbReference type="AlphaFoldDB" id="A0A1J5PRP6"/>
<dbReference type="GO" id="GO:0019343">
    <property type="term" value="P:cysteine biosynthetic process via cystathionine"/>
    <property type="evidence" value="ECO:0007669"/>
    <property type="project" value="TreeGrafter"/>
</dbReference>
<dbReference type="InterPro" id="IPR000277">
    <property type="entry name" value="Cys/Met-Metab_PyrdxlP-dep_enz"/>
</dbReference>
<dbReference type="InterPro" id="IPR015421">
    <property type="entry name" value="PyrdxlP-dep_Trfase_major"/>
</dbReference>
<name>A0A1J5PRP6_9ZZZZ</name>
<sequence length="401" mass="42450">MTAQGRHALATRAIHGGGPRDAHGSPSTPIYNTTTFAFDSTAELLDVIEGRRRGALYTRYGMNPTLYALEDTLAALEGAEAALAFASGMAASAALFLALGRDGIVCVGDAYGGTLELLGEQLPQLGIRTQLLQRDEVDRLDAALVDGAGLVFFETPSNPRLELFDIAALAAVAHRRGALVAVDNTFASPINQRPLEFGADLVMHSATKYLGGHSDLTAGALMGSREHLAAIGNWRKNLGSVLAPETAALLSRSLRTLPVRVQRHNASAQLVAEAMARHPRVARVYYPGLPDAAGHALACSQMRGFGGMLTIELHGDGAAAARVADRLRLFALAPSLGGVESLVTQPCTTSHHDLSVAERRRRGIADSMLRLSVGLEDPDDLVADLVQALRADTQSDADENR</sequence>
<dbReference type="GO" id="GO:0004123">
    <property type="term" value="F:cystathionine gamma-lyase activity"/>
    <property type="evidence" value="ECO:0007669"/>
    <property type="project" value="TreeGrafter"/>
</dbReference>
<dbReference type="EMBL" id="MLJW01002606">
    <property type="protein sequence ID" value="OIQ74153.1"/>
    <property type="molecule type" value="Genomic_DNA"/>
</dbReference>
<keyword evidence="3" id="KW-0808">Transferase</keyword>
<dbReference type="PIRSF" id="PIRSF001434">
    <property type="entry name" value="CGS"/>
    <property type="match status" value="1"/>
</dbReference>
<dbReference type="Gene3D" id="3.40.640.10">
    <property type="entry name" value="Type I PLP-dependent aspartate aminotransferase-like (Major domain)"/>
    <property type="match status" value="1"/>
</dbReference>
<dbReference type="Gene3D" id="3.90.1150.10">
    <property type="entry name" value="Aspartate Aminotransferase, domain 1"/>
    <property type="match status" value="1"/>
</dbReference>
<proteinExistence type="predicted"/>
<dbReference type="GO" id="GO:0019346">
    <property type="term" value="P:transsulfuration"/>
    <property type="evidence" value="ECO:0007669"/>
    <property type="project" value="InterPro"/>
</dbReference>
<dbReference type="GO" id="GO:0003962">
    <property type="term" value="F:cystathionine gamma-synthase activity"/>
    <property type="evidence" value="ECO:0007669"/>
    <property type="project" value="UniProtKB-EC"/>
</dbReference>
<dbReference type="GO" id="GO:0030170">
    <property type="term" value="F:pyridoxal phosphate binding"/>
    <property type="evidence" value="ECO:0007669"/>
    <property type="project" value="InterPro"/>
</dbReference>
<dbReference type="Pfam" id="PF01053">
    <property type="entry name" value="Cys_Met_Meta_PP"/>
    <property type="match status" value="1"/>
</dbReference>
<dbReference type="GO" id="GO:0009086">
    <property type="term" value="P:methionine biosynthetic process"/>
    <property type="evidence" value="ECO:0007669"/>
    <property type="project" value="UniProtKB-ARBA"/>
</dbReference>
<accession>A0A1J5PRP6</accession>
<dbReference type="InterPro" id="IPR015422">
    <property type="entry name" value="PyrdxlP-dep_Trfase_small"/>
</dbReference>
<dbReference type="InterPro" id="IPR054542">
    <property type="entry name" value="Cys_met_metab_PP"/>
</dbReference>
<comment type="caution">
    <text evidence="3">The sequence shown here is derived from an EMBL/GenBank/DDBJ whole genome shotgun (WGS) entry which is preliminary data.</text>
</comment>
<dbReference type="FunFam" id="3.90.1150.10:FF:000033">
    <property type="entry name" value="Cystathionine gamma-synthase"/>
    <property type="match status" value="1"/>
</dbReference>
<evidence type="ECO:0000313" key="3">
    <source>
        <dbReference type="EMBL" id="OIQ74153.1"/>
    </source>
</evidence>
<dbReference type="PANTHER" id="PTHR11808">
    <property type="entry name" value="TRANS-SULFURATION ENZYME FAMILY MEMBER"/>
    <property type="match status" value="1"/>
</dbReference>
<organism evidence="3">
    <name type="scientific">mine drainage metagenome</name>
    <dbReference type="NCBI Taxonomy" id="410659"/>
    <lineage>
        <taxon>unclassified sequences</taxon>
        <taxon>metagenomes</taxon>
        <taxon>ecological metagenomes</taxon>
    </lineage>
</organism>
<keyword evidence="2" id="KW-0663">Pyridoxal phosphate</keyword>
<dbReference type="InterPro" id="IPR015424">
    <property type="entry name" value="PyrdxlP-dep_Trfase"/>
</dbReference>
<gene>
    <name evidence="3" type="primary">metB_8</name>
    <name evidence="3" type="ORF">GALL_442000</name>
</gene>
<dbReference type="PROSITE" id="PS00868">
    <property type="entry name" value="CYS_MET_METAB_PP"/>
    <property type="match status" value="1"/>
</dbReference>
<dbReference type="FunFam" id="3.40.640.10:FF:000046">
    <property type="entry name" value="Cystathionine gamma-lyase"/>
    <property type="match status" value="1"/>
</dbReference>
<reference evidence="3" key="1">
    <citation type="submission" date="2016-10" db="EMBL/GenBank/DDBJ databases">
        <title>Sequence of Gallionella enrichment culture.</title>
        <authorList>
            <person name="Poehlein A."/>
            <person name="Muehling M."/>
            <person name="Daniel R."/>
        </authorList>
    </citation>
    <scope>NUCLEOTIDE SEQUENCE</scope>
</reference>